<name>A0A6V7H5N6_9HYME</name>
<dbReference type="AlphaFoldDB" id="A0A6V7H5N6"/>
<evidence type="ECO:0000313" key="1">
    <source>
        <dbReference type="EMBL" id="CAD1474440.1"/>
    </source>
</evidence>
<proteinExistence type="predicted"/>
<reference evidence="1" key="1">
    <citation type="submission" date="2020-07" db="EMBL/GenBank/DDBJ databases">
        <authorList>
            <person name="Nazaruddin N."/>
        </authorList>
    </citation>
    <scope>NUCLEOTIDE SEQUENCE</scope>
</reference>
<dbReference type="EMBL" id="CAJDYZ010007581">
    <property type="protein sequence ID" value="CAD1474440.1"/>
    <property type="molecule type" value="Genomic_DNA"/>
</dbReference>
<dbReference type="Proteomes" id="UP000752696">
    <property type="component" value="Unassembled WGS sequence"/>
</dbReference>
<organism evidence="1 2">
    <name type="scientific">Heterotrigona itama</name>
    <dbReference type="NCBI Taxonomy" id="395501"/>
    <lineage>
        <taxon>Eukaryota</taxon>
        <taxon>Metazoa</taxon>
        <taxon>Ecdysozoa</taxon>
        <taxon>Arthropoda</taxon>
        <taxon>Hexapoda</taxon>
        <taxon>Insecta</taxon>
        <taxon>Pterygota</taxon>
        <taxon>Neoptera</taxon>
        <taxon>Endopterygota</taxon>
        <taxon>Hymenoptera</taxon>
        <taxon>Apocrita</taxon>
        <taxon>Aculeata</taxon>
        <taxon>Apoidea</taxon>
        <taxon>Anthophila</taxon>
        <taxon>Apidae</taxon>
        <taxon>Heterotrigona</taxon>
    </lineage>
</organism>
<accession>A0A6V7H5N6</accession>
<comment type="caution">
    <text evidence="1">The sequence shown here is derived from an EMBL/GenBank/DDBJ whole genome shotgun (WGS) entry which is preliminary data.</text>
</comment>
<gene>
    <name evidence="1" type="ORF">MHI_LOCUS466601</name>
</gene>
<sequence length="194" mass="22239">MTGKREVSLLTCIYMSVAKVKLAVPPVERKPRPQREERLSNRCITTRSTIAGCSCPWPSRDNCPDVLSFRRIGPNPLNHKDYDTALTIFRTTFLLFYDKFLQYVTKFATMTSGQRNKSVVHPEQREMFQRKTSSLSTATISVGFLRLPFHLLVICHWNANRARDRVFYEISPSIRESCRPGVGNKGNWIPIAGE</sequence>
<evidence type="ECO:0000313" key="2">
    <source>
        <dbReference type="Proteomes" id="UP000752696"/>
    </source>
</evidence>
<keyword evidence="2" id="KW-1185">Reference proteome</keyword>
<dbReference type="OrthoDB" id="10413705at2759"/>
<protein>
    <submittedName>
        <fullName evidence="1">Uncharacterized protein</fullName>
    </submittedName>
</protein>